<dbReference type="GO" id="GO:0005886">
    <property type="term" value="C:plasma membrane"/>
    <property type="evidence" value="ECO:0007669"/>
    <property type="project" value="UniProtKB-SubCell"/>
</dbReference>
<reference evidence="11 12" key="1">
    <citation type="journal article" date="2016" name="Antonie Van Leeuwenhoek">
        <title>Denitratimonas tolerans gen. nov., sp. nov., a denitrifying bacterium isolated from a bioreactor for tannery wastewater treatment.</title>
        <authorList>
            <person name="Han S.I."/>
            <person name="Kim J.O."/>
            <person name="Lee Y.R."/>
            <person name="Ekpeghere K.I."/>
            <person name="Koh S.C."/>
            <person name="Whang K.S."/>
        </authorList>
    </citation>
    <scope>NUCLEOTIDE SEQUENCE [LARGE SCALE GENOMIC DNA]</scope>
    <source>
        <strain evidence="11 12">KACC 17565</strain>
    </source>
</reference>
<dbReference type="AlphaFoldDB" id="A0AAW9R1E4"/>
<dbReference type="EMBL" id="JBBDHC010000002">
    <property type="protein sequence ID" value="MEJ1248504.1"/>
    <property type="molecule type" value="Genomic_DNA"/>
</dbReference>
<keyword evidence="2" id="KW-1003">Cell membrane</keyword>
<dbReference type="GO" id="GO:0016776">
    <property type="term" value="F:phosphotransferase activity, phosphate group as acceptor"/>
    <property type="evidence" value="ECO:0007669"/>
    <property type="project" value="TreeGrafter"/>
</dbReference>
<keyword evidence="6 8" id="KW-1133">Transmembrane helix</keyword>
<dbReference type="InterPro" id="IPR058130">
    <property type="entry name" value="PEA_transf_C"/>
</dbReference>
<keyword evidence="12" id="KW-1185">Reference proteome</keyword>
<dbReference type="Pfam" id="PF00884">
    <property type="entry name" value="Sulfatase"/>
    <property type="match status" value="1"/>
</dbReference>
<dbReference type="SUPFAM" id="SSF53649">
    <property type="entry name" value="Alkaline phosphatase-like"/>
    <property type="match status" value="1"/>
</dbReference>
<evidence type="ECO:0000259" key="10">
    <source>
        <dbReference type="Pfam" id="PF08019"/>
    </source>
</evidence>
<gene>
    <name evidence="11" type="ORF">WB794_02260</name>
</gene>
<dbReference type="PANTHER" id="PTHR30443">
    <property type="entry name" value="INNER MEMBRANE PROTEIN"/>
    <property type="match status" value="1"/>
</dbReference>
<dbReference type="InterPro" id="IPR040423">
    <property type="entry name" value="PEA_transferase"/>
</dbReference>
<protein>
    <submittedName>
        <fullName evidence="11">Phosphoethanolamine--lipid A transferase</fullName>
    </submittedName>
</protein>
<feature type="domain" description="Sulfatase N-terminal" evidence="9">
    <location>
        <begin position="242"/>
        <end position="531"/>
    </location>
</feature>
<sequence length="553" mass="60043">MNAIAIDEGARSTRRWSRPALSSETMILLACAWFVLACNGPFWAAVQRAQASTALAVSLGVAMFALHAFLIGLCAWGRAVRPLLAVLLVTTAFATWYMDRFAVVFDADMMRSIVQTDPAETRELLSPSLILHVLLQGALPAAALWLVTPRQLPWRRQLKRRLLFLVATLALAVGALLPVSQGVFGLMRGDPLLRYRITPGNFVVSGARALAQGDAKAALGPKRPIATDAIQVPTAATRRPRLLVLVVGETVRGDHWGLNGYARQTTPALAARADLVNFPDVSACGTSTAVSLPCMFSPRGRAHYDRAAIAGEASVLDVLANLGISVLWRDNQAGCKGVCDGVETQAMSSADDPALCHDGRCLDEILLRGLAERIQAAPGDQLIVLHMLGNHGPNYFERYPAADEHFTPTCRTAELSRCGREEIANAYDNALLYTDAVLDQLIELLAAERERDIAMLYVSDHGESLGEYGLYLHGAPYRVAPRAQLHVPMVLWMSPAFSANSRIDTACVREVAREPVSHDHLFSTLLGVFDVKTSAYDPERDLFAACRDSPEAV</sequence>
<accession>A0AAW9R1E4</accession>
<evidence type="ECO:0000256" key="1">
    <source>
        <dbReference type="ARBA" id="ARBA00004429"/>
    </source>
</evidence>
<keyword evidence="4 11" id="KW-0808">Transferase</keyword>
<evidence type="ECO:0000256" key="6">
    <source>
        <dbReference type="ARBA" id="ARBA00022989"/>
    </source>
</evidence>
<evidence type="ECO:0000256" key="2">
    <source>
        <dbReference type="ARBA" id="ARBA00022475"/>
    </source>
</evidence>
<feature type="domain" description="Phosphoethanolamine transferase N-terminal" evidence="10">
    <location>
        <begin position="63"/>
        <end position="211"/>
    </location>
</feature>
<evidence type="ECO:0000256" key="5">
    <source>
        <dbReference type="ARBA" id="ARBA00022692"/>
    </source>
</evidence>
<organism evidence="11 12">
    <name type="scientific">Denitratimonas tolerans</name>
    <dbReference type="NCBI Taxonomy" id="1338420"/>
    <lineage>
        <taxon>Bacteria</taxon>
        <taxon>Pseudomonadati</taxon>
        <taxon>Pseudomonadota</taxon>
        <taxon>Gammaproteobacteria</taxon>
        <taxon>Lysobacterales</taxon>
        <taxon>Lysobacteraceae</taxon>
        <taxon>Denitratimonas</taxon>
    </lineage>
</organism>
<feature type="transmembrane region" description="Helical" evidence="8">
    <location>
        <begin position="54"/>
        <end position="76"/>
    </location>
</feature>
<evidence type="ECO:0000313" key="11">
    <source>
        <dbReference type="EMBL" id="MEJ1248504.1"/>
    </source>
</evidence>
<evidence type="ECO:0000256" key="3">
    <source>
        <dbReference type="ARBA" id="ARBA00022519"/>
    </source>
</evidence>
<evidence type="ECO:0000256" key="7">
    <source>
        <dbReference type="ARBA" id="ARBA00023136"/>
    </source>
</evidence>
<dbReference type="InterPro" id="IPR012549">
    <property type="entry name" value="EptA-like_N"/>
</dbReference>
<comment type="subcellular location">
    <subcellularLocation>
        <location evidence="1">Cell inner membrane</location>
        <topology evidence="1">Multi-pass membrane protein</topology>
    </subcellularLocation>
</comment>
<evidence type="ECO:0000256" key="4">
    <source>
        <dbReference type="ARBA" id="ARBA00022679"/>
    </source>
</evidence>
<proteinExistence type="predicted"/>
<dbReference type="CDD" id="cd16017">
    <property type="entry name" value="LptA"/>
    <property type="match status" value="1"/>
</dbReference>
<evidence type="ECO:0000256" key="8">
    <source>
        <dbReference type="SAM" id="Phobius"/>
    </source>
</evidence>
<dbReference type="PANTHER" id="PTHR30443:SF0">
    <property type="entry name" value="PHOSPHOETHANOLAMINE TRANSFERASE EPTA"/>
    <property type="match status" value="1"/>
</dbReference>
<keyword evidence="3" id="KW-0997">Cell inner membrane</keyword>
<dbReference type="Pfam" id="PF08019">
    <property type="entry name" value="EptA_B_N"/>
    <property type="match status" value="1"/>
</dbReference>
<evidence type="ECO:0000313" key="12">
    <source>
        <dbReference type="Proteomes" id="UP001364472"/>
    </source>
</evidence>
<feature type="transmembrane region" description="Helical" evidence="8">
    <location>
        <begin position="162"/>
        <end position="187"/>
    </location>
</feature>
<dbReference type="NCBIfam" id="NF028537">
    <property type="entry name" value="P_eth_NH2_trans"/>
    <property type="match status" value="1"/>
</dbReference>
<name>A0AAW9R1E4_9GAMM</name>
<feature type="transmembrane region" description="Helical" evidence="8">
    <location>
        <begin position="125"/>
        <end position="147"/>
    </location>
</feature>
<dbReference type="InterPro" id="IPR017850">
    <property type="entry name" value="Alkaline_phosphatase_core_sf"/>
</dbReference>
<comment type="caution">
    <text evidence="11">The sequence shown here is derived from an EMBL/GenBank/DDBJ whole genome shotgun (WGS) entry which is preliminary data.</text>
</comment>
<feature type="transmembrane region" description="Helical" evidence="8">
    <location>
        <begin position="83"/>
        <end position="105"/>
    </location>
</feature>
<keyword evidence="7 8" id="KW-0472">Membrane</keyword>
<dbReference type="RefSeq" id="WP_337334218.1">
    <property type="nucleotide sequence ID" value="NZ_JBBDHC010000002.1"/>
</dbReference>
<dbReference type="Proteomes" id="UP001364472">
    <property type="component" value="Unassembled WGS sequence"/>
</dbReference>
<dbReference type="Gene3D" id="3.40.720.10">
    <property type="entry name" value="Alkaline Phosphatase, subunit A"/>
    <property type="match status" value="1"/>
</dbReference>
<evidence type="ECO:0000259" key="9">
    <source>
        <dbReference type="Pfam" id="PF00884"/>
    </source>
</evidence>
<keyword evidence="5 8" id="KW-0812">Transmembrane</keyword>
<dbReference type="GO" id="GO:0009244">
    <property type="term" value="P:lipopolysaccharide core region biosynthetic process"/>
    <property type="evidence" value="ECO:0007669"/>
    <property type="project" value="TreeGrafter"/>
</dbReference>
<dbReference type="InterPro" id="IPR000917">
    <property type="entry name" value="Sulfatase_N"/>
</dbReference>